<dbReference type="SUPFAM" id="SSF54695">
    <property type="entry name" value="POZ domain"/>
    <property type="match status" value="1"/>
</dbReference>
<dbReference type="OrthoDB" id="3685561at2759"/>
<reference evidence="3" key="1">
    <citation type="journal article" date="2020" name="Stud. Mycol.">
        <title>101 Dothideomycetes genomes: a test case for predicting lifestyles and emergence of pathogens.</title>
        <authorList>
            <person name="Haridas S."/>
            <person name="Albert R."/>
            <person name="Binder M."/>
            <person name="Bloem J."/>
            <person name="Labutti K."/>
            <person name="Salamov A."/>
            <person name="Andreopoulos B."/>
            <person name="Baker S."/>
            <person name="Barry K."/>
            <person name="Bills G."/>
            <person name="Bluhm B."/>
            <person name="Cannon C."/>
            <person name="Castanera R."/>
            <person name="Culley D."/>
            <person name="Daum C."/>
            <person name="Ezra D."/>
            <person name="Gonzalez J."/>
            <person name="Henrissat B."/>
            <person name="Kuo A."/>
            <person name="Liang C."/>
            <person name="Lipzen A."/>
            <person name="Lutzoni F."/>
            <person name="Magnuson J."/>
            <person name="Mondo S."/>
            <person name="Nolan M."/>
            <person name="Ohm R."/>
            <person name="Pangilinan J."/>
            <person name="Park H.-J."/>
            <person name="Ramirez L."/>
            <person name="Alfaro M."/>
            <person name="Sun H."/>
            <person name="Tritt A."/>
            <person name="Yoshinaga Y."/>
            <person name="Zwiers L.-H."/>
            <person name="Turgeon B."/>
            <person name="Goodwin S."/>
            <person name="Spatafora J."/>
            <person name="Crous P."/>
            <person name="Grigoriev I."/>
        </authorList>
    </citation>
    <scope>NUCLEOTIDE SEQUENCE</scope>
    <source>
        <strain evidence="3">CBS 161.51</strain>
    </source>
</reference>
<name>A0A6A5T675_9PLEO</name>
<feature type="compositionally biased region" description="Basic and acidic residues" evidence="1">
    <location>
        <begin position="386"/>
        <end position="397"/>
    </location>
</feature>
<protein>
    <recommendedName>
        <fullName evidence="2">BTB domain-containing protein</fullName>
    </recommendedName>
</protein>
<feature type="compositionally biased region" description="Acidic residues" evidence="1">
    <location>
        <begin position="358"/>
        <end position="385"/>
    </location>
</feature>
<evidence type="ECO:0000256" key="1">
    <source>
        <dbReference type="SAM" id="MobiDB-lite"/>
    </source>
</evidence>
<gene>
    <name evidence="3" type="ORF">EJ02DRAFT_449163</name>
</gene>
<feature type="domain" description="BTB" evidence="2">
    <location>
        <begin position="51"/>
        <end position="100"/>
    </location>
</feature>
<feature type="region of interest" description="Disordered" evidence="1">
    <location>
        <begin position="309"/>
        <end position="397"/>
    </location>
</feature>
<evidence type="ECO:0000313" key="3">
    <source>
        <dbReference type="EMBL" id="KAF1947690.1"/>
    </source>
</evidence>
<accession>A0A6A5T675</accession>
<organism evidence="3 4">
    <name type="scientific">Clathrospora elynae</name>
    <dbReference type="NCBI Taxonomy" id="706981"/>
    <lineage>
        <taxon>Eukaryota</taxon>
        <taxon>Fungi</taxon>
        <taxon>Dikarya</taxon>
        <taxon>Ascomycota</taxon>
        <taxon>Pezizomycotina</taxon>
        <taxon>Dothideomycetes</taxon>
        <taxon>Pleosporomycetidae</taxon>
        <taxon>Pleosporales</taxon>
        <taxon>Diademaceae</taxon>
        <taxon>Clathrospora</taxon>
    </lineage>
</organism>
<proteinExistence type="predicted"/>
<dbReference type="PROSITE" id="PS50097">
    <property type="entry name" value="BTB"/>
    <property type="match status" value="1"/>
</dbReference>
<evidence type="ECO:0000313" key="4">
    <source>
        <dbReference type="Proteomes" id="UP000800038"/>
    </source>
</evidence>
<sequence length="397" mass="44584">MSSMAELAYRSVSSSSSAPSLSPLSSPPITGTMKVIAGAEPNSQRTWILAKALLARCSMFFASVIREDPKKAEVELAAVDGRDFQNFVDYLYSGIYSLNTQVVEYRAITANAEACLLGARLGAKTYSDAALRNLFSIFEPLAKSRSSNAKQCLLRASDIEFICLQTGANTNLNDSFNGNDNDDEGKRIKLGLRNLFFDALTSHWTQHDVLAVRILENDTPGDITAWARIYNKNPAFRANLRNSLMIADVWRAKLLRPIDEYFYPAKEEEEEDEPLIKREDGEEHVSGMRYSPARMDLHGVMGERITGINQPRPRAMIPSLRRMNSDRARRERVDDQGQEDNRRGVKRESDGGIRGEEAEAVGEMEDGELDELEQYEDAEDGDEDVEMKMGAELERYE</sequence>
<dbReference type="EMBL" id="ML975997">
    <property type="protein sequence ID" value="KAF1947690.1"/>
    <property type="molecule type" value="Genomic_DNA"/>
</dbReference>
<dbReference type="Pfam" id="PF00651">
    <property type="entry name" value="BTB"/>
    <property type="match status" value="1"/>
</dbReference>
<dbReference type="Proteomes" id="UP000800038">
    <property type="component" value="Unassembled WGS sequence"/>
</dbReference>
<keyword evidence="4" id="KW-1185">Reference proteome</keyword>
<dbReference type="AlphaFoldDB" id="A0A6A5T675"/>
<evidence type="ECO:0000259" key="2">
    <source>
        <dbReference type="PROSITE" id="PS50097"/>
    </source>
</evidence>
<dbReference type="CDD" id="cd18186">
    <property type="entry name" value="BTB_POZ_ZBTB_KLHL-like"/>
    <property type="match status" value="1"/>
</dbReference>
<feature type="compositionally biased region" description="Basic and acidic residues" evidence="1">
    <location>
        <begin position="323"/>
        <end position="357"/>
    </location>
</feature>
<dbReference type="InterPro" id="IPR011333">
    <property type="entry name" value="SKP1/BTB/POZ_sf"/>
</dbReference>
<dbReference type="Gene3D" id="3.30.710.10">
    <property type="entry name" value="Potassium Channel Kv1.1, Chain A"/>
    <property type="match status" value="1"/>
</dbReference>
<dbReference type="InterPro" id="IPR000210">
    <property type="entry name" value="BTB/POZ_dom"/>
</dbReference>